<keyword evidence="7" id="KW-1185">Reference proteome</keyword>
<feature type="compositionally biased region" description="Polar residues" evidence="4">
    <location>
        <begin position="45"/>
        <end position="55"/>
    </location>
</feature>
<feature type="compositionally biased region" description="Polar residues" evidence="4">
    <location>
        <begin position="513"/>
        <end position="539"/>
    </location>
</feature>
<dbReference type="PANTHER" id="PTHR47793">
    <property type="entry name" value="HISTONE DEACETYLASE COMPLEX SUBUNIT CTI6"/>
    <property type="match status" value="1"/>
</dbReference>
<feature type="compositionally biased region" description="Low complexity" evidence="4">
    <location>
        <begin position="15"/>
        <end position="32"/>
    </location>
</feature>
<dbReference type="GO" id="GO:0033698">
    <property type="term" value="C:Rpd3L complex"/>
    <property type="evidence" value="ECO:0007669"/>
    <property type="project" value="TreeGrafter"/>
</dbReference>
<feature type="region of interest" description="Disordered" evidence="4">
    <location>
        <begin position="224"/>
        <end position="550"/>
    </location>
</feature>
<dbReference type="InterPro" id="IPR013083">
    <property type="entry name" value="Znf_RING/FYVE/PHD"/>
</dbReference>
<dbReference type="AlphaFoldDB" id="A0A9P8LB59"/>
<dbReference type="GO" id="GO:0061186">
    <property type="term" value="P:negative regulation of silent mating-type cassette heterochromatin formation"/>
    <property type="evidence" value="ECO:0007669"/>
    <property type="project" value="TreeGrafter"/>
</dbReference>
<feature type="compositionally biased region" description="Basic residues" evidence="4">
    <location>
        <begin position="461"/>
        <end position="472"/>
    </location>
</feature>
<feature type="compositionally biased region" description="Basic and acidic residues" evidence="4">
    <location>
        <begin position="279"/>
        <end position="292"/>
    </location>
</feature>
<keyword evidence="1" id="KW-0479">Metal-binding</keyword>
<feature type="compositionally biased region" description="Polar residues" evidence="4">
    <location>
        <begin position="246"/>
        <end position="260"/>
    </location>
</feature>
<dbReference type="Pfam" id="PF20826">
    <property type="entry name" value="PHD_5"/>
    <property type="match status" value="1"/>
</dbReference>
<dbReference type="GO" id="GO:0008270">
    <property type="term" value="F:zinc ion binding"/>
    <property type="evidence" value="ECO:0007669"/>
    <property type="project" value="UniProtKB-KW"/>
</dbReference>
<dbReference type="InterPro" id="IPR003903">
    <property type="entry name" value="UIM_dom"/>
</dbReference>
<dbReference type="Proteomes" id="UP000750711">
    <property type="component" value="Unassembled WGS sequence"/>
</dbReference>
<feature type="compositionally biased region" description="Basic and acidic residues" evidence="4">
    <location>
        <begin position="90"/>
        <end position="101"/>
    </location>
</feature>
<evidence type="ECO:0000256" key="4">
    <source>
        <dbReference type="SAM" id="MobiDB-lite"/>
    </source>
</evidence>
<dbReference type="PANTHER" id="PTHR47793:SF1">
    <property type="entry name" value="HISTONE DEACETYLASE COMPLEX SUBUNIT CTI6"/>
    <property type="match status" value="1"/>
</dbReference>
<dbReference type="GO" id="GO:0070210">
    <property type="term" value="C:Rpd3L-Expanded complex"/>
    <property type="evidence" value="ECO:0007669"/>
    <property type="project" value="TreeGrafter"/>
</dbReference>
<organism evidence="6 7">
    <name type="scientific">Trichoglossum hirsutum</name>
    <dbReference type="NCBI Taxonomy" id="265104"/>
    <lineage>
        <taxon>Eukaryota</taxon>
        <taxon>Fungi</taxon>
        <taxon>Dikarya</taxon>
        <taxon>Ascomycota</taxon>
        <taxon>Pezizomycotina</taxon>
        <taxon>Geoglossomycetes</taxon>
        <taxon>Geoglossales</taxon>
        <taxon>Geoglossaceae</taxon>
        <taxon>Trichoglossum</taxon>
    </lineage>
</organism>
<dbReference type="EMBL" id="JAGHQM010000726">
    <property type="protein sequence ID" value="KAH0558826.1"/>
    <property type="molecule type" value="Genomic_DNA"/>
</dbReference>
<name>A0A9P8LB59_9PEZI</name>
<keyword evidence="3" id="KW-0862">Zinc</keyword>
<feature type="compositionally biased region" description="Acidic residues" evidence="4">
    <location>
        <begin position="102"/>
        <end position="112"/>
    </location>
</feature>
<evidence type="ECO:0000313" key="7">
    <source>
        <dbReference type="Proteomes" id="UP000750711"/>
    </source>
</evidence>
<dbReference type="InterPro" id="IPR053051">
    <property type="entry name" value="HDAC_complex_subunit"/>
</dbReference>
<dbReference type="Gene3D" id="3.30.40.10">
    <property type="entry name" value="Zinc/RING finger domain, C3HC4 (zinc finger)"/>
    <property type="match status" value="1"/>
</dbReference>
<dbReference type="GO" id="GO:0061188">
    <property type="term" value="P:negative regulation of rDNA heterochromatin formation"/>
    <property type="evidence" value="ECO:0007669"/>
    <property type="project" value="TreeGrafter"/>
</dbReference>
<feature type="compositionally biased region" description="Polar residues" evidence="4">
    <location>
        <begin position="417"/>
        <end position="430"/>
    </location>
</feature>
<feature type="domain" description="Zinc finger PHD-type" evidence="5">
    <location>
        <begin position="115"/>
        <end position="202"/>
    </location>
</feature>
<dbReference type="SUPFAM" id="SSF57903">
    <property type="entry name" value="FYVE/PHD zinc finger"/>
    <property type="match status" value="1"/>
</dbReference>
<dbReference type="PROSITE" id="PS50330">
    <property type="entry name" value="UIM"/>
    <property type="match status" value="1"/>
</dbReference>
<protein>
    <recommendedName>
        <fullName evidence="5">Zinc finger PHD-type domain-containing protein</fullName>
    </recommendedName>
</protein>
<dbReference type="InterPro" id="IPR011011">
    <property type="entry name" value="Znf_FYVE_PHD"/>
</dbReference>
<feature type="compositionally biased region" description="Basic and acidic residues" evidence="4">
    <location>
        <begin position="370"/>
        <end position="392"/>
    </location>
</feature>
<evidence type="ECO:0000256" key="1">
    <source>
        <dbReference type="ARBA" id="ARBA00022723"/>
    </source>
</evidence>
<proteinExistence type="predicted"/>
<feature type="compositionally biased region" description="Basic and acidic residues" evidence="4">
    <location>
        <begin position="56"/>
        <end position="65"/>
    </location>
</feature>
<sequence>MSPRRSSRARITQPSTSLTGQALSSSSSTSSGRADRSTRSHHKNQSPQKSTPPRSRSSEEADETSRVASSEPLQTRRRKREREDDEELDRDVSRTSGRDVQGEEDEEEEEEEITRCVCGNQEYPGPPVPITEQSIEVDVDSKTNIKDEANLDVSMTTSDVPSDEYGGLFIQCDMCKVWQHGGCVGIWDQSTSPEEYFCELCRRDLHKITIGMNGQRFSRYLPALEASSPKLPRSTSQSKDRDSKAPPSNKSTRPPTMSNQTKRRSTMNSRDAAYDEDEQLRKAIEESEREGKPSANLDTSSRGGKRGRSDSEEKEHESKRQRTASNSPSSPPGPTHRTNSQAGDSDDDAPSNKNSISSGGKRIRGAAARNHREKELRDREKEKEKERADAAGRRKGRAERRRGDESDPSDEFPLSRAASTKGTAETTSQPLDPLLSSQPTPNTPPTNSAAPAITTSNFQRKTGRPPARRGRIGRNQYTKDRDLHNDAVAGENGVAASPNRSQSRDGPPLDDGPTTNAHVNGNQHSHSNGQGPTVSNDGSKPSKPRYMHPQRTTMNEMKRRVAAILEFISRTQVEMAGEHTPPAGGPSSSVTAATAASFRGIGEALPGYMVVNGNGPGTGGGDERDFGEMTSLEMMDILTRKLVLWQKEFGKYGEK</sequence>
<evidence type="ECO:0000256" key="3">
    <source>
        <dbReference type="ARBA" id="ARBA00022833"/>
    </source>
</evidence>
<dbReference type="SMART" id="SM00249">
    <property type="entry name" value="PHD"/>
    <property type="match status" value="1"/>
</dbReference>
<feature type="compositionally biased region" description="Low complexity" evidence="4">
    <location>
        <begin position="436"/>
        <end position="457"/>
    </location>
</feature>
<evidence type="ECO:0000256" key="2">
    <source>
        <dbReference type="ARBA" id="ARBA00022771"/>
    </source>
</evidence>
<accession>A0A9P8LB59</accession>
<comment type="caution">
    <text evidence="6">The sequence shown here is derived from an EMBL/GenBank/DDBJ whole genome shotgun (WGS) entry which is preliminary data.</text>
</comment>
<feature type="region of interest" description="Disordered" evidence="4">
    <location>
        <begin position="1"/>
        <end position="114"/>
    </location>
</feature>
<keyword evidence="2" id="KW-0863">Zinc-finger</keyword>
<reference evidence="6" key="1">
    <citation type="submission" date="2021-03" db="EMBL/GenBank/DDBJ databases">
        <title>Comparative genomics and phylogenomic investigation of the class Geoglossomycetes provide insights into ecological specialization and systematics.</title>
        <authorList>
            <person name="Melie T."/>
            <person name="Pirro S."/>
            <person name="Miller A.N."/>
            <person name="Quandt A."/>
        </authorList>
    </citation>
    <scope>NUCLEOTIDE SEQUENCE</scope>
    <source>
        <strain evidence="6">CAQ_001_2017</strain>
    </source>
</reference>
<evidence type="ECO:0000259" key="5">
    <source>
        <dbReference type="SMART" id="SM00249"/>
    </source>
</evidence>
<feature type="compositionally biased region" description="Basic and acidic residues" evidence="4">
    <location>
        <begin position="307"/>
        <end position="320"/>
    </location>
</feature>
<gene>
    <name evidence="6" type="ORF">GP486_004532</name>
</gene>
<dbReference type="InterPro" id="IPR001965">
    <property type="entry name" value="Znf_PHD"/>
</dbReference>
<evidence type="ECO:0000313" key="6">
    <source>
        <dbReference type="EMBL" id="KAH0558826.1"/>
    </source>
</evidence>